<dbReference type="InterPro" id="IPR000504">
    <property type="entry name" value="RRM_dom"/>
</dbReference>
<evidence type="ECO:0000313" key="1">
    <source>
        <dbReference type="EnsemblMetazoa" id="AATE004755-PA.1"/>
    </source>
</evidence>
<dbReference type="GO" id="GO:0003723">
    <property type="term" value="F:RNA binding"/>
    <property type="evidence" value="ECO:0007669"/>
    <property type="project" value="UniProtKB-UniRule"/>
</dbReference>
<accession>A0A182ISQ8</accession>
<dbReference type="InterPro" id="IPR035979">
    <property type="entry name" value="RBD_domain_sf"/>
</dbReference>
<reference evidence="1" key="1">
    <citation type="submission" date="2022-08" db="UniProtKB">
        <authorList>
            <consortium name="EnsemblMetazoa"/>
        </authorList>
    </citation>
    <scope>IDENTIFICATION</scope>
    <source>
        <strain evidence="1">EBRO</strain>
    </source>
</reference>
<organism evidence="1">
    <name type="scientific">Anopheles atroparvus</name>
    <name type="common">European mosquito</name>
    <dbReference type="NCBI Taxonomy" id="41427"/>
    <lineage>
        <taxon>Eukaryota</taxon>
        <taxon>Metazoa</taxon>
        <taxon>Ecdysozoa</taxon>
        <taxon>Arthropoda</taxon>
        <taxon>Hexapoda</taxon>
        <taxon>Insecta</taxon>
        <taxon>Pterygota</taxon>
        <taxon>Neoptera</taxon>
        <taxon>Endopterygota</taxon>
        <taxon>Diptera</taxon>
        <taxon>Nematocera</taxon>
        <taxon>Culicoidea</taxon>
        <taxon>Culicidae</taxon>
        <taxon>Anophelinae</taxon>
        <taxon>Anopheles</taxon>
    </lineage>
</organism>
<dbReference type="Gene3D" id="3.30.70.330">
    <property type="match status" value="1"/>
</dbReference>
<dbReference type="VEuPathDB" id="VectorBase:AATE004755"/>
<dbReference type="AlphaFoldDB" id="A0A182ISQ8"/>
<proteinExistence type="predicted"/>
<dbReference type="STRING" id="41427.A0A182ISQ8"/>
<name>A0A182ISQ8_ANOAO</name>
<dbReference type="PROSITE" id="PS50102">
    <property type="entry name" value="RRM"/>
    <property type="match status" value="1"/>
</dbReference>
<protein>
    <submittedName>
        <fullName evidence="1">Uncharacterized protein</fullName>
    </submittedName>
</protein>
<sequence length="119" mass="13907">MQSVDMAARENLKVAEHPCRSFTARMPDGKLMYFGRAHERRMELENDYEPNQGVNMYVSNLDDTIYDARLRLEFTPYGTITSTKVMVEDEGRYKGFGRSSSSSRLAPRKEERLQRIYQI</sequence>
<dbReference type="SUPFAM" id="SSF54928">
    <property type="entry name" value="RNA-binding domain, RBD"/>
    <property type="match status" value="1"/>
</dbReference>
<dbReference type="EnsemblMetazoa" id="AATE004755-RA">
    <property type="protein sequence ID" value="AATE004755-PA.1"/>
    <property type="gene ID" value="AATE004755"/>
</dbReference>
<dbReference type="InterPro" id="IPR012677">
    <property type="entry name" value="Nucleotide-bd_a/b_plait_sf"/>
</dbReference>